<reference evidence="2" key="1">
    <citation type="journal article" date="2016" name="Nature">
        <title>Genome evolution in the allotetraploid frog Xenopus laevis.</title>
        <authorList>
            <person name="Session A.M."/>
            <person name="Uno Y."/>
            <person name="Kwon T."/>
            <person name="Chapman J.A."/>
            <person name="Toyoda A."/>
            <person name="Takahashi S."/>
            <person name="Fukui A."/>
            <person name="Hikosaka A."/>
            <person name="Suzuki A."/>
            <person name="Kondo M."/>
            <person name="van Heeringen S.J."/>
            <person name="Quigley I."/>
            <person name="Heinz S."/>
            <person name="Ogino H."/>
            <person name="Ochi H."/>
            <person name="Hellsten U."/>
            <person name="Lyons J.B."/>
            <person name="Simakov O."/>
            <person name="Putnam N."/>
            <person name="Stites J."/>
            <person name="Kuroki Y."/>
            <person name="Tanaka T."/>
            <person name="Michiue T."/>
            <person name="Watanabe M."/>
            <person name="Bogdanovic O."/>
            <person name="Lister R."/>
            <person name="Georgiou G."/>
            <person name="Paranjpe S.S."/>
            <person name="van Kruijsbergen I."/>
            <person name="Shu S."/>
            <person name="Carlson J."/>
            <person name="Kinoshita T."/>
            <person name="Ohta Y."/>
            <person name="Mawaribuchi S."/>
            <person name="Jenkins J."/>
            <person name="Grimwood J."/>
            <person name="Schmutz J."/>
            <person name="Mitros T."/>
            <person name="Mozaffari S.V."/>
            <person name="Suzuki Y."/>
            <person name="Haramoto Y."/>
            <person name="Yamamoto T.S."/>
            <person name="Takagi C."/>
            <person name="Heald R."/>
            <person name="Miller K."/>
            <person name="Haudenschild C."/>
            <person name="Kitzman J."/>
            <person name="Nakayama T."/>
            <person name="Izutsu Y."/>
            <person name="Robert J."/>
            <person name="Fortriede J."/>
            <person name="Burns K."/>
            <person name="Lotay V."/>
            <person name="Karimi K."/>
            <person name="Yasuoka Y."/>
            <person name="Dichmann D.S."/>
            <person name="Flajnik M.F."/>
            <person name="Houston D.W."/>
            <person name="Shendure J."/>
            <person name="DuPasquier L."/>
            <person name="Vize P.D."/>
            <person name="Zorn A.M."/>
            <person name="Ito M."/>
            <person name="Marcotte E.M."/>
            <person name="Wallingford J.B."/>
            <person name="Ito Y."/>
            <person name="Asashima M."/>
            <person name="Ueno N."/>
            <person name="Matsuda Y."/>
            <person name="Veenstra G.J."/>
            <person name="Fujiyama A."/>
            <person name="Harland R.M."/>
            <person name="Taira M."/>
            <person name="Rokhsar D.S."/>
        </authorList>
    </citation>
    <scope>NUCLEOTIDE SEQUENCE [LARGE SCALE GENOMIC DNA]</scope>
    <source>
        <strain evidence="2">J</strain>
    </source>
</reference>
<proteinExistence type="predicted"/>
<gene>
    <name evidence="1" type="ORF">XELAEV_18010828mg</name>
</gene>
<protein>
    <submittedName>
        <fullName evidence="1">Uncharacterized protein</fullName>
    </submittedName>
</protein>
<dbReference type="Proteomes" id="UP000694892">
    <property type="component" value="Chromosome 1S"/>
</dbReference>
<dbReference type="AlphaFoldDB" id="A0A974DUZ1"/>
<name>A0A974DUZ1_XENLA</name>
<accession>A0A974DUZ1</accession>
<evidence type="ECO:0000313" key="2">
    <source>
        <dbReference type="Proteomes" id="UP000694892"/>
    </source>
</evidence>
<dbReference type="EMBL" id="CM004467">
    <property type="protein sequence ID" value="OCT98594.1"/>
    <property type="molecule type" value="Genomic_DNA"/>
</dbReference>
<sequence length="99" mass="11634">MLKPSKFPSHISLFHLSVQQKKVVRLSISQQWFLTSSKEIILNNKVLSVSLKVRRSYRIPDSNEVVYRIHAASDYTKDVKLPFVEPRFRTVKPRTIPWP</sequence>
<organism evidence="1 2">
    <name type="scientific">Xenopus laevis</name>
    <name type="common">African clawed frog</name>
    <dbReference type="NCBI Taxonomy" id="8355"/>
    <lineage>
        <taxon>Eukaryota</taxon>
        <taxon>Metazoa</taxon>
        <taxon>Chordata</taxon>
        <taxon>Craniata</taxon>
        <taxon>Vertebrata</taxon>
        <taxon>Euteleostomi</taxon>
        <taxon>Amphibia</taxon>
        <taxon>Batrachia</taxon>
        <taxon>Anura</taxon>
        <taxon>Pipoidea</taxon>
        <taxon>Pipidae</taxon>
        <taxon>Xenopodinae</taxon>
        <taxon>Xenopus</taxon>
        <taxon>Xenopus</taxon>
    </lineage>
</organism>
<evidence type="ECO:0000313" key="1">
    <source>
        <dbReference type="EMBL" id="OCT98594.1"/>
    </source>
</evidence>